<dbReference type="EMBL" id="JASPKY010000043">
    <property type="protein sequence ID" value="KAK9746017.1"/>
    <property type="molecule type" value="Genomic_DNA"/>
</dbReference>
<evidence type="ECO:0000313" key="1">
    <source>
        <dbReference type="EMBL" id="KAK9746017.1"/>
    </source>
</evidence>
<gene>
    <name evidence="1" type="ORF">QE152_g6510</name>
</gene>
<sequence>MNLLDEEGNDWQDEEIARRGDRLALFFRLYESQGDVSYTSTESPAKKESLITSETTIHVLDVDADLTKEDAENTIRISVGNRSAHTVRVSSIDRRGMETKPRRYKLARQLVTYW</sequence>
<accession>A0AAW1MFB3</accession>
<protein>
    <submittedName>
        <fullName evidence="1">Uncharacterized protein</fullName>
    </submittedName>
</protein>
<comment type="caution">
    <text evidence="1">The sequence shown here is derived from an EMBL/GenBank/DDBJ whole genome shotgun (WGS) entry which is preliminary data.</text>
</comment>
<reference evidence="1 2" key="1">
    <citation type="journal article" date="2024" name="BMC Genomics">
        <title>De novo assembly and annotation of Popillia japonica's genome with initial clues to its potential as an invasive pest.</title>
        <authorList>
            <person name="Cucini C."/>
            <person name="Boschi S."/>
            <person name="Funari R."/>
            <person name="Cardaioli E."/>
            <person name="Iannotti N."/>
            <person name="Marturano G."/>
            <person name="Paoli F."/>
            <person name="Bruttini M."/>
            <person name="Carapelli A."/>
            <person name="Frati F."/>
            <person name="Nardi F."/>
        </authorList>
    </citation>
    <scope>NUCLEOTIDE SEQUENCE [LARGE SCALE GENOMIC DNA]</scope>
    <source>
        <strain evidence="1">DMR45628</strain>
    </source>
</reference>
<name>A0AAW1MFB3_POPJA</name>
<dbReference type="AlphaFoldDB" id="A0AAW1MFB3"/>
<organism evidence="1 2">
    <name type="scientific">Popillia japonica</name>
    <name type="common">Japanese beetle</name>
    <dbReference type="NCBI Taxonomy" id="7064"/>
    <lineage>
        <taxon>Eukaryota</taxon>
        <taxon>Metazoa</taxon>
        <taxon>Ecdysozoa</taxon>
        <taxon>Arthropoda</taxon>
        <taxon>Hexapoda</taxon>
        <taxon>Insecta</taxon>
        <taxon>Pterygota</taxon>
        <taxon>Neoptera</taxon>
        <taxon>Endopterygota</taxon>
        <taxon>Coleoptera</taxon>
        <taxon>Polyphaga</taxon>
        <taxon>Scarabaeiformia</taxon>
        <taxon>Scarabaeidae</taxon>
        <taxon>Rutelinae</taxon>
        <taxon>Popillia</taxon>
    </lineage>
</organism>
<dbReference type="Proteomes" id="UP001458880">
    <property type="component" value="Unassembled WGS sequence"/>
</dbReference>
<proteinExistence type="predicted"/>
<evidence type="ECO:0000313" key="2">
    <source>
        <dbReference type="Proteomes" id="UP001458880"/>
    </source>
</evidence>
<keyword evidence="2" id="KW-1185">Reference proteome</keyword>